<dbReference type="GO" id="GO:0042834">
    <property type="term" value="F:peptidoglycan binding"/>
    <property type="evidence" value="ECO:0007669"/>
    <property type="project" value="InterPro"/>
</dbReference>
<dbReference type="eggNOG" id="COG3023">
    <property type="taxonomic scope" value="Bacteria"/>
</dbReference>
<dbReference type="OrthoDB" id="9794294at2"/>
<feature type="compositionally biased region" description="Polar residues" evidence="1">
    <location>
        <begin position="1"/>
        <end position="18"/>
    </location>
</feature>
<dbReference type="Pfam" id="PF05036">
    <property type="entry name" value="SPOR"/>
    <property type="match status" value="1"/>
</dbReference>
<dbReference type="GO" id="GO:0032506">
    <property type="term" value="P:cytokinetic process"/>
    <property type="evidence" value="ECO:0007669"/>
    <property type="project" value="TreeGrafter"/>
</dbReference>
<feature type="region of interest" description="Disordered" evidence="1">
    <location>
        <begin position="1"/>
        <end position="22"/>
    </location>
</feature>
<dbReference type="HOGENOM" id="CLU_042024_1_0_9"/>
<dbReference type="SMART" id="SM00644">
    <property type="entry name" value="Ami_2"/>
    <property type="match status" value="1"/>
</dbReference>
<dbReference type="InterPro" id="IPR052521">
    <property type="entry name" value="Cell_div_SPOR-domain"/>
</dbReference>
<keyword evidence="4" id="KW-1185">Reference proteome</keyword>
<dbReference type="AlphaFoldDB" id="A6TR83"/>
<dbReference type="EMBL" id="CP000724">
    <property type="protein sequence ID" value="ABR48701.1"/>
    <property type="molecule type" value="Genomic_DNA"/>
</dbReference>
<dbReference type="GO" id="GO:0030428">
    <property type="term" value="C:cell septum"/>
    <property type="evidence" value="ECO:0007669"/>
    <property type="project" value="TreeGrafter"/>
</dbReference>
<evidence type="ECO:0000259" key="2">
    <source>
        <dbReference type="PROSITE" id="PS51724"/>
    </source>
</evidence>
<dbReference type="SUPFAM" id="SSF55846">
    <property type="entry name" value="N-acetylmuramoyl-L-alanine amidase-like"/>
    <property type="match status" value="1"/>
</dbReference>
<dbReference type="PROSITE" id="PS51724">
    <property type="entry name" value="SPOR"/>
    <property type="match status" value="1"/>
</dbReference>
<sequence length="322" mass="34893">MSNSPLVNHTNISPNSTNPRRDKIRKITIHHVAGNLSVERVGEIFKPSSRRASSNYGVDNRGRVGMYVEEKNRAWTSSSAANDNQAVTIEVANSGGAPNWPVSDVALEKTVELCVDICKRNGIEKLNFTGDERGNLTMHKWFAATNCPGPYLESKFPYIADEVNKRLSGPATKPPNGNVLYRVQTGAFSNRANADALAARVEAAGFDTYMVKVDGLYKVQVGAYSNKSNAESQARKLKSKGFDTFITTQSGEPVSPGSSAATIKKGSRVKVRNGAKTYTGGNLASFVYARVYDVQHISGDRVVISSNGQVTAAMKKNDLILQ</sequence>
<evidence type="ECO:0000313" key="4">
    <source>
        <dbReference type="Proteomes" id="UP000001572"/>
    </source>
</evidence>
<evidence type="ECO:0000256" key="1">
    <source>
        <dbReference type="SAM" id="MobiDB-lite"/>
    </source>
</evidence>
<dbReference type="InterPro" id="IPR036505">
    <property type="entry name" value="Amidase/PGRP_sf"/>
</dbReference>
<dbReference type="SUPFAM" id="SSF110997">
    <property type="entry name" value="Sporulation related repeat"/>
    <property type="match status" value="1"/>
</dbReference>
<dbReference type="eggNOG" id="COG3087">
    <property type="taxonomic scope" value="Bacteria"/>
</dbReference>
<accession>A6TR83</accession>
<dbReference type="Pfam" id="PF01510">
    <property type="entry name" value="Amidase_2"/>
    <property type="match status" value="1"/>
</dbReference>
<dbReference type="GO" id="GO:0009253">
    <property type="term" value="P:peptidoglycan catabolic process"/>
    <property type="evidence" value="ECO:0007669"/>
    <property type="project" value="InterPro"/>
</dbReference>
<gene>
    <name evidence="3" type="ordered locus">Amet_2548</name>
</gene>
<dbReference type="RefSeq" id="WP_012063675.1">
    <property type="nucleotide sequence ID" value="NC_009633.1"/>
</dbReference>
<dbReference type="CDD" id="cd06583">
    <property type="entry name" value="PGRP"/>
    <property type="match status" value="1"/>
</dbReference>
<dbReference type="InterPro" id="IPR007730">
    <property type="entry name" value="SPOR-like_dom"/>
</dbReference>
<dbReference type="PANTHER" id="PTHR38687:SF1">
    <property type="entry name" value="CELL DIVISION PROTEIN DEDD"/>
    <property type="match status" value="1"/>
</dbReference>
<dbReference type="InterPro" id="IPR036680">
    <property type="entry name" value="SPOR-like_sf"/>
</dbReference>
<proteinExistence type="predicted"/>
<dbReference type="Gene3D" id="3.30.70.1070">
    <property type="entry name" value="Sporulation related repeat"/>
    <property type="match status" value="1"/>
</dbReference>
<protein>
    <submittedName>
        <fullName evidence="3">Sporulation domain protein</fullName>
    </submittedName>
</protein>
<reference evidence="4" key="1">
    <citation type="journal article" date="2016" name="Genome Announc.">
        <title>Complete genome sequence of Alkaliphilus metalliredigens strain QYMF, an alkaliphilic and metal-reducing bacterium isolated from borax-contaminated leachate ponds.</title>
        <authorList>
            <person name="Hwang C."/>
            <person name="Copeland A."/>
            <person name="Lucas S."/>
            <person name="Lapidus A."/>
            <person name="Barry K."/>
            <person name="Detter J.C."/>
            <person name="Glavina Del Rio T."/>
            <person name="Hammon N."/>
            <person name="Israni S."/>
            <person name="Dalin E."/>
            <person name="Tice H."/>
            <person name="Pitluck S."/>
            <person name="Chertkov O."/>
            <person name="Brettin T."/>
            <person name="Bruce D."/>
            <person name="Han C."/>
            <person name="Schmutz J."/>
            <person name="Larimer F."/>
            <person name="Land M.L."/>
            <person name="Hauser L."/>
            <person name="Kyrpides N."/>
            <person name="Mikhailova N."/>
            <person name="Ye Q."/>
            <person name="Zhou J."/>
            <person name="Richardson P."/>
            <person name="Fields M.W."/>
        </authorList>
    </citation>
    <scope>NUCLEOTIDE SEQUENCE [LARGE SCALE GENOMIC DNA]</scope>
    <source>
        <strain evidence="4">QYMF</strain>
    </source>
</reference>
<dbReference type="InterPro" id="IPR002502">
    <property type="entry name" value="Amidase_domain"/>
</dbReference>
<feature type="domain" description="SPOR" evidence="2">
    <location>
        <begin position="175"/>
        <end position="249"/>
    </location>
</feature>
<dbReference type="STRING" id="293826.Amet_2548"/>
<dbReference type="GO" id="GO:0008745">
    <property type="term" value="F:N-acetylmuramoyl-L-alanine amidase activity"/>
    <property type="evidence" value="ECO:0007669"/>
    <property type="project" value="InterPro"/>
</dbReference>
<name>A6TR83_ALKMQ</name>
<evidence type="ECO:0000313" key="3">
    <source>
        <dbReference type="EMBL" id="ABR48701.1"/>
    </source>
</evidence>
<dbReference type="Proteomes" id="UP000001572">
    <property type="component" value="Chromosome"/>
</dbReference>
<dbReference type="PANTHER" id="PTHR38687">
    <property type="entry name" value="CELL DIVISION PROTEIN DEDD-RELATED"/>
    <property type="match status" value="1"/>
</dbReference>
<organism evidence="3 4">
    <name type="scientific">Alkaliphilus metalliredigens (strain QYMF)</name>
    <dbReference type="NCBI Taxonomy" id="293826"/>
    <lineage>
        <taxon>Bacteria</taxon>
        <taxon>Bacillati</taxon>
        <taxon>Bacillota</taxon>
        <taxon>Clostridia</taxon>
        <taxon>Peptostreptococcales</taxon>
        <taxon>Natronincolaceae</taxon>
        <taxon>Alkaliphilus</taxon>
    </lineage>
</organism>
<dbReference type="KEGG" id="amt:Amet_2548"/>
<dbReference type="Gene3D" id="3.40.80.10">
    <property type="entry name" value="Peptidoglycan recognition protein-like"/>
    <property type="match status" value="1"/>
</dbReference>
<dbReference type="GO" id="GO:0032153">
    <property type="term" value="C:cell division site"/>
    <property type="evidence" value="ECO:0007669"/>
    <property type="project" value="TreeGrafter"/>
</dbReference>